<keyword evidence="1" id="KW-0472">Membrane</keyword>
<feature type="transmembrane region" description="Helical" evidence="1">
    <location>
        <begin position="89"/>
        <end position="110"/>
    </location>
</feature>
<dbReference type="PANTHER" id="PTHR28013:SF4">
    <property type="entry name" value="MARVEL DOMAIN-CONTAINING PROTEIN"/>
    <property type="match status" value="1"/>
</dbReference>
<dbReference type="OrthoDB" id="2354757at2759"/>
<keyword evidence="1" id="KW-1133">Transmembrane helix</keyword>
<proteinExistence type="predicted"/>
<dbReference type="AlphaFoldDB" id="A0A4Y7THP0"/>
<dbReference type="GO" id="GO:0005886">
    <property type="term" value="C:plasma membrane"/>
    <property type="evidence" value="ECO:0007669"/>
    <property type="project" value="InterPro"/>
</dbReference>
<organism evidence="2 3">
    <name type="scientific">Coprinellus micaceus</name>
    <name type="common">Glistening ink-cap mushroom</name>
    <name type="synonym">Coprinus micaceus</name>
    <dbReference type="NCBI Taxonomy" id="71717"/>
    <lineage>
        <taxon>Eukaryota</taxon>
        <taxon>Fungi</taxon>
        <taxon>Dikarya</taxon>
        <taxon>Basidiomycota</taxon>
        <taxon>Agaricomycotina</taxon>
        <taxon>Agaricomycetes</taxon>
        <taxon>Agaricomycetidae</taxon>
        <taxon>Agaricales</taxon>
        <taxon>Agaricineae</taxon>
        <taxon>Psathyrellaceae</taxon>
        <taxon>Coprinellus</taxon>
    </lineage>
</organism>
<dbReference type="InterPro" id="IPR009571">
    <property type="entry name" value="SUR7/Rim9-like_fungi"/>
</dbReference>
<evidence type="ECO:0008006" key="4">
    <source>
        <dbReference type="Google" id="ProtNLM"/>
    </source>
</evidence>
<reference evidence="2 3" key="1">
    <citation type="journal article" date="2019" name="Nat. Ecol. Evol.">
        <title>Megaphylogeny resolves global patterns of mushroom evolution.</title>
        <authorList>
            <person name="Varga T."/>
            <person name="Krizsan K."/>
            <person name="Foldi C."/>
            <person name="Dima B."/>
            <person name="Sanchez-Garcia M."/>
            <person name="Sanchez-Ramirez S."/>
            <person name="Szollosi G.J."/>
            <person name="Szarkandi J.G."/>
            <person name="Papp V."/>
            <person name="Albert L."/>
            <person name="Andreopoulos W."/>
            <person name="Angelini C."/>
            <person name="Antonin V."/>
            <person name="Barry K.W."/>
            <person name="Bougher N.L."/>
            <person name="Buchanan P."/>
            <person name="Buyck B."/>
            <person name="Bense V."/>
            <person name="Catcheside P."/>
            <person name="Chovatia M."/>
            <person name="Cooper J."/>
            <person name="Damon W."/>
            <person name="Desjardin D."/>
            <person name="Finy P."/>
            <person name="Geml J."/>
            <person name="Haridas S."/>
            <person name="Hughes K."/>
            <person name="Justo A."/>
            <person name="Karasinski D."/>
            <person name="Kautmanova I."/>
            <person name="Kiss B."/>
            <person name="Kocsube S."/>
            <person name="Kotiranta H."/>
            <person name="LaButti K.M."/>
            <person name="Lechner B.E."/>
            <person name="Liimatainen K."/>
            <person name="Lipzen A."/>
            <person name="Lukacs Z."/>
            <person name="Mihaltcheva S."/>
            <person name="Morgado L.N."/>
            <person name="Niskanen T."/>
            <person name="Noordeloos M.E."/>
            <person name="Ohm R.A."/>
            <person name="Ortiz-Santana B."/>
            <person name="Ovrebo C."/>
            <person name="Racz N."/>
            <person name="Riley R."/>
            <person name="Savchenko A."/>
            <person name="Shiryaev A."/>
            <person name="Soop K."/>
            <person name="Spirin V."/>
            <person name="Szebenyi C."/>
            <person name="Tomsovsky M."/>
            <person name="Tulloss R.E."/>
            <person name="Uehling J."/>
            <person name="Grigoriev I.V."/>
            <person name="Vagvolgyi C."/>
            <person name="Papp T."/>
            <person name="Martin F.M."/>
            <person name="Miettinen O."/>
            <person name="Hibbett D.S."/>
            <person name="Nagy L.G."/>
        </authorList>
    </citation>
    <scope>NUCLEOTIDE SEQUENCE [LARGE SCALE GENOMIC DNA]</scope>
    <source>
        <strain evidence="2 3">FP101781</strain>
    </source>
</reference>
<evidence type="ECO:0000256" key="1">
    <source>
        <dbReference type="SAM" id="Phobius"/>
    </source>
</evidence>
<dbReference type="InterPro" id="IPR051380">
    <property type="entry name" value="pH-response_reg_palI/RIM9"/>
</dbReference>
<keyword evidence="1" id="KW-0812">Transmembrane</keyword>
<dbReference type="PANTHER" id="PTHR28013">
    <property type="entry name" value="PROTEIN DCV1-RELATED"/>
    <property type="match status" value="1"/>
</dbReference>
<sequence>MKLMQKIQFGIWAGCAWTLDNTKSCSPTGHGYIVQMFALDPKDKDIDTLTISAAWTRGLAAHPFATGSIFIALLASLSTRHTVNLFAPLLCGFAALMILITFAIQIALHLHVRVVIGRNVQGSVISAGPGFWITFVTLILVIAAGVLMFVKRRRQVLADAGYPMLSSQQKGTRGFLSLFRKS</sequence>
<comment type="caution">
    <text evidence="2">The sequence shown here is derived from an EMBL/GenBank/DDBJ whole genome shotgun (WGS) entry which is preliminary data.</text>
</comment>
<evidence type="ECO:0000313" key="3">
    <source>
        <dbReference type="Proteomes" id="UP000298030"/>
    </source>
</evidence>
<keyword evidence="3" id="KW-1185">Reference proteome</keyword>
<dbReference type="GO" id="GO:0032153">
    <property type="term" value="C:cell division site"/>
    <property type="evidence" value="ECO:0007669"/>
    <property type="project" value="TreeGrafter"/>
</dbReference>
<dbReference type="Gene3D" id="1.20.140.150">
    <property type="match status" value="1"/>
</dbReference>
<gene>
    <name evidence="2" type="ORF">FA13DRAFT_104986</name>
</gene>
<dbReference type="Pfam" id="PF06687">
    <property type="entry name" value="SUR7"/>
    <property type="match status" value="1"/>
</dbReference>
<dbReference type="EMBL" id="QPFP01000011">
    <property type="protein sequence ID" value="TEB33695.1"/>
    <property type="molecule type" value="Genomic_DNA"/>
</dbReference>
<feature type="transmembrane region" description="Helical" evidence="1">
    <location>
        <begin position="130"/>
        <end position="150"/>
    </location>
</feature>
<accession>A0A4Y7THP0</accession>
<dbReference type="STRING" id="71717.A0A4Y7THP0"/>
<protein>
    <recommendedName>
        <fullName evidence="4">Pali-domain-containing protein</fullName>
    </recommendedName>
</protein>
<dbReference type="GO" id="GO:0035838">
    <property type="term" value="C:growing cell tip"/>
    <property type="evidence" value="ECO:0007669"/>
    <property type="project" value="TreeGrafter"/>
</dbReference>
<evidence type="ECO:0000313" key="2">
    <source>
        <dbReference type="EMBL" id="TEB33695.1"/>
    </source>
</evidence>
<name>A0A4Y7THP0_COPMI</name>
<dbReference type="Proteomes" id="UP000298030">
    <property type="component" value="Unassembled WGS sequence"/>
</dbReference>